<proteinExistence type="predicted"/>
<keyword evidence="3" id="KW-1185">Reference proteome</keyword>
<protein>
    <submittedName>
        <fullName evidence="2">Lsr2 family protein</fullName>
    </submittedName>
</protein>
<dbReference type="AlphaFoldDB" id="A0A7K3LN90"/>
<dbReference type="Proteomes" id="UP000466307">
    <property type="component" value="Unassembled WGS sequence"/>
</dbReference>
<dbReference type="InterPro" id="IPR042261">
    <property type="entry name" value="Lsr2-like_dimerization"/>
</dbReference>
<dbReference type="Pfam" id="PF11774">
    <property type="entry name" value="Lsr2"/>
    <property type="match status" value="1"/>
</dbReference>
<evidence type="ECO:0000313" key="3">
    <source>
        <dbReference type="Proteomes" id="UP000466307"/>
    </source>
</evidence>
<organism evidence="2 3">
    <name type="scientific">Gordonia desulfuricans</name>
    <dbReference type="NCBI Taxonomy" id="89051"/>
    <lineage>
        <taxon>Bacteria</taxon>
        <taxon>Bacillati</taxon>
        <taxon>Actinomycetota</taxon>
        <taxon>Actinomycetes</taxon>
        <taxon>Mycobacteriales</taxon>
        <taxon>Gordoniaceae</taxon>
        <taxon>Gordonia</taxon>
    </lineage>
</organism>
<dbReference type="RefSeq" id="WP_083534339.1">
    <property type="nucleotide sequence ID" value="NZ_JAADZU010000018.1"/>
</dbReference>
<evidence type="ECO:0000313" key="2">
    <source>
        <dbReference type="EMBL" id="NDK89521.1"/>
    </source>
</evidence>
<sequence>MARRTVVTIVDDLDGKALKEAVTVNFSVDGKQYEFDTSPSNATQFHRDLERYVGSS</sequence>
<reference evidence="2 3" key="1">
    <citation type="submission" date="2020-01" db="EMBL/GenBank/DDBJ databases">
        <title>Investigation of new actinobacteria for the biodesulphurisation of diesel fuel.</title>
        <authorList>
            <person name="Athi Narayanan S.M."/>
        </authorList>
    </citation>
    <scope>NUCLEOTIDE SEQUENCE [LARGE SCALE GENOMIC DNA]</scope>
    <source>
        <strain evidence="2 3">213E</strain>
    </source>
</reference>
<dbReference type="GO" id="GO:0003677">
    <property type="term" value="F:DNA binding"/>
    <property type="evidence" value="ECO:0007669"/>
    <property type="project" value="InterPro"/>
</dbReference>
<evidence type="ECO:0000259" key="1">
    <source>
        <dbReference type="Pfam" id="PF11774"/>
    </source>
</evidence>
<dbReference type="InterPro" id="IPR024412">
    <property type="entry name" value="Lsr2_dim_dom"/>
</dbReference>
<feature type="domain" description="Lsr2 dimerization" evidence="1">
    <location>
        <begin position="1"/>
        <end position="55"/>
    </location>
</feature>
<dbReference type="EMBL" id="JAADZU010000018">
    <property type="protein sequence ID" value="NDK89521.1"/>
    <property type="molecule type" value="Genomic_DNA"/>
</dbReference>
<name>A0A7K3LN90_9ACTN</name>
<comment type="caution">
    <text evidence="2">The sequence shown here is derived from an EMBL/GenBank/DDBJ whole genome shotgun (WGS) entry which is preliminary data.</text>
</comment>
<accession>A0A7K3LN90</accession>
<dbReference type="Gene3D" id="3.30.60.230">
    <property type="entry name" value="Lsr2, dimerization domain"/>
    <property type="match status" value="1"/>
</dbReference>
<gene>
    <name evidence="2" type="ORF">GYA93_08000</name>
</gene>